<protein>
    <recommendedName>
        <fullName evidence="6">Dihydrolipoamide acetyltransferase component of pyruvate dehydrogenase complex</fullName>
        <ecNumber evidence="6">2.3.1.-</ecNumber>
    </recommendedName>
</protein>
<dbReference type="GO" id="GO:0016407">
    <property type="term" value="F:acetyltransferase activity"/>
    <property type="evidence" value="ECO:0007669"/>
    <property type="project" value="TreeGrafter"/>
</dbReference>
<keyword evidence="5 6" id="KW-0012">Acyltransferase</keyword>
<dbReference type="InterPro" id="IPR003016">
    <property type="entry name" value="2-oxoA_DH_lipoyl-BS"/>
</dbReference>
<dbReference type="EMBL" id="QWLB01000008">
    <property type="protein sequence ID" value="RIH93268.1"/>
    <property type="molecule type" value="Genomic_DNA"/>
</dbReference>
<dbReference type="SUPFAM" id="SSF52777">
    <property type="entry name" value="CoA-dependent acyltransferases"/>
    <property type="match status" value="1"/>
</dbReference>
<dbReference type="EC" id="2.3.1.-" evidence="6"/>
<dbReference type="InterPro" id="IPR050743">
    <property type="entry name" value="2-oxoacid_DH_E2_comp"/>
</dbReference>
<evidence type="ECO:0000256" key="3">
    <source>
        <dbReference type="ARBA" id="ARBA00022679"/>
    </source>
</evidence>
<gene>
    <name evidence="10" type="primary">pdhC_1</name>
    <name evidence="10" type="ORF">Mgrana_00895</name>
</gene>
<feature type="compositionally biased region" description="Low complexity" evidence="7">
    <location>
        <begin position="215"/>
        <end position="230"/>
    </location>
</feature>
<evidence type="ECO:0000259" key="8">
    <source>
        <dbReference type="PROSITE" id="PS50968"/>
    </source>
</evidence>
<dbReference type="PANTHER" id="PTHR43178:SF5">
    <property type="entry name" value="LIPOAMIDE ACYLTRANSFERASE COMPONENT OF BRANCHED-CHAIN ALPHA-KETO ACID DEHYDROGENASE COMPLEX, MITOCHONDRIAL"/>
    <property type="match status" value="1"/>
</dbReference>
<comment type="caution">
    <text evidence="10">The sequence shown here is derived from an EMBL/GenBank/DDBJ whole genome shotgun (WGS) entry which is preliminary data.</text>
</comment>
<dbReference type="InterPro" id="IPR004167">
    <property type="entry name" value="PSBD"/>
</dbReference>
<dbReference type="CDD" id="cd06849">
    <property type="entry name" value="lipoyl_domain"/>
    <property type="match status" value="1"/>
</dbReference>
<dbReference type="PROSITE" id="PS00189">
    <property type="entry name" value="LIPOYL"/>
    <property type="match status" value="1"/>
</dbReference>
<dbReference type="InterPro" id="IPR036625">
    <property type="entry name" value="E3-bd_dom_sf"/>
</dbReference>
<evidence type="ECO:0000313" key="11">
    <source>
        <dbReference type="Proteomes" id="UP000266178"/>
    </source>
</evidence>
<dbReference type="InterPro" id="IPR011053">
    <property type="entry name" value="Single_hybrid_motif"/>
</dbReference>
<dbReference type="AlphaFoldDB" id="A0A399FAL3"/>
<dbReference type="RefSeq" id="WP_119356395.1">
    <property type="nucleotide sequence ID" value="NZ_BJXM01000004.1"/>
</dbReference>
<dbReference type="Pfam" id="PF00198">
    <property type="entry name" value="2-oxoacid_dh"/>
    <property type="match status" value="1"/>
</dbReference>
<organism evidence="10 11">
    <name type="scientific">Meiothermus granaticius NBRC 107808</name>
    <dbReference type="NCBI Taxonomy" id="1227551"/>
    <lineage>
        <taxon>Bacteria</taxon>
        <taxon>Thermotogati</taxon>
        <taxon>Deinococcota</taxon>
        <taxon>Deinococci</taxon>
        <taxon>Thermales</taxon>
        <taxon>Thermaceae</taxon>
        <taxon>Meiothermus</taxon>
    </lineage>
</organism>
<feature type="compositionally biased region" description="Polar residues" evidence="7">
    <location>
        <begin position="88"/>
        <end position="113"/>
    </location>
</feature>
<dbReference type="Gene3D" id="2.40.50.100">
    <property type="match status" value="1"/>
</dbReference>
<evidence type="ECO:0000256" key="5">
    <source>
        <dbReference type="ARBA" id="ARBA00023315"/>
    </source>
</evidence>
<dbReference type="InterPro" id="IPR023213">
    <property type="entry name" value="CAT-like_dom_sf"/>
</dbReference>
<comment type="cofactor">
    <cofactor evidence="1 6">
        <name>(R)-lipoate</name>
        <dbReference type="ChEBI" id="CHEBI:83088"/>
    </cofactor>
</comment>
<dbReference type="Pfam" id="PF00364">
    <property type="entry name" value="Biotin_lipoyl"/>
    <property type="match status" value="1"/>
</dbReference>
<dbReference type="Pfam" id="PF02817">
    <property type="entry name" value="E3_binding"/>
    <property type="match status" value="1"/>
</dbReference>
<evidence type="ECO:0000256" key="6">
    <source>
        <dbReference type="RuleBase" id="RU003423"/>
    </source>
</evidence>
<dbReference type="PANTHER" id="PTHR43178">
    <property type="entry name" value="DIHYDROLIPOAMIDE ACETYLTRANSFERASE COMPONENT OF PYRUVATE DEHYDROGENASE COMPLEX"/>
    <property type="match status" value="1"/>
</dbReference>
<evidence type="ECO:0000259" key="9">
    <source>
        <dbReference type="PROSITE" id="PS51826"/>
    </source>
</evidence>
<feature type="domain" description="Peripheral subunit-binding (PSBD)" evidence="9">
    <location>
        <begin position="171"/>
        <end position="208"/>
    </location>
</feature>
<evidence type="ECO:0000256" key="4">
    <source>
        <dbReference type="ARBA" id="ARBA00022823"/>
    </source>
</evidence>
<feature type="domain" description="Lipoyl-binding" evidence="8">
    <location>
        <begin position="2"/>
        <end position="77"/>
    </location>
</feature>
<dbReference type="OrthoDB" id="9805770at2"/>
<dbReference type="Proteomes" id="UP000266178">
    <property type="component" value="Unassembled WGS sequence"/>
</dbReference>
<dbReference type="Gene3D" id="4.10.320.10">
    <property type="entry name" value="E3-binding domain"/>
    <property type="match status" value="1"/>
</dbReference>
<dbReference type="InterPro" id="IPR001078">
    <property type="entry name" value="2-oxoacid_DH_actylTfrase"/>
</dbReference>
<comment type="similarity">
    <text evidence="2 6">Belongs to the 2-oxoacid dehydrogenase family.</text>
</comment>
<feature type="region of interest" description="Disordered" evidence="7">
    <location>
        <begin position="80"/>
        <end position="118"/>
    </location>
</feature>
<dbReference type="PROSITE" id="PS51826">
    <property type="entry name" value="PSBD"/>
    <property type="match status" value="1"/>
</dbReference>
<dbReference type="SUPFAM" id="SSF51230">
    <property type="entry name" value="Single hybrid motif"/>
    <property type="match status" value="1"/>
</dbReference>
<dbReference type="GO" id="GO:0031405">
    <property type="term" value="F:lipoic acid binding"/>
    <property type="evidence" value="ECO:0007669"/>
    <property type="project" value="TreeGrafter"/>
</dbReference>
<evidence type="ECO:0000256" key="7">
    <source>
        <dbReference type="SAM" id="MobiDB-lite"/>
    </source>
</evidence>
<accession>A0A399FAL3</accession>
<feature type="region of interest" description="Disordered" evidence="7">
    <location>
        <begin position="209"/>
        <end position="231"/>
    </location>
</feature>
<evidence type="ECO:0000256" key="2">
    <source>
        <dbReference type="ARBA" id="ARBA00007317"/>
    </source>
</evidence>
<sequence>MPKEIVLPELAESVVEGEILKWLVDEGQPLKKDQPFIEVMTDKVTVELPSPYEGVLLQKLVKEGDVVAVHSPIAMVAEPGEVGGVVSDRNQASSTSNQDSVPDTNRPTPNLQAQEERSIVEPGRVVEDDGASLSLFKPDAKPEQVKNPFAPRAASTAVLEAPKPAPSGRIIAVPAARKLARDLGLELAQIPGSGPNGRIRVEDVKAFAQTPPPAAASSPAPSPQAKAGPAGFPAPVQYKSPKGYEGLETRVPLRGLRRAIANQMVASHLYTVRTLSVDEADLTELVALRERLKPEAERQGVKLSYLPFIFKALVIALKKFPPLNSSMDEAKGEVVLKGYYHLGLAVATEAGLVVPVVKDVDRKSILQIAAEINELAEKARSNRLSPEDMTGSTFSVTNIGSIGALFSFPIINVPDAAILGVHSIQKRPVVNDRDEIVVRHMMYLSLSFDHRLVDGAEAARFCKEVIRLLERPETMLLEAI</sequence>
<dbReference type="InterPro" id="IPR000089">
    <property type="entry name" value="Biotin_lipoyl"/>
</dbReference>
<dbReference type="FunFam" id="3.30.559.10:FF:000007">
    <property type="entry name" value="Dihydrolipoamide acetyltransferase component of pyruvate dehydrogenase complex"/>
    <property type="match status" value="1"/>
</dbReference>
<keyword evidence="4 6" id="KW-0450">Lipoyl</keyword>
<dbReference type="PROSITE" id="PS50968">
    <property type="entry name" value="BIOTINYL_LIPOYL"/>
    <property type="match status" value="1"/>
</dbReference>
<keyword evidence="3 6" id="KW-0808">Transferase</keyword>
<dbReference type="SUPFAM" id="SSF47005">
    <property type="entry name" value="Peripheral subunit-binding domain of 2-oxo acid dehydrogenase complex"/>
    <property type="match status" value="1"/>
</dbReference>
<dbReference type="GO" id="GO:0005737">
    <property type="term" value="C:cytoplasm"/>
    <property type="evidence" value="ECO:0007669"/>
    <property type="project" value="TreeGrafter"/>
</dbReference>
<reference evidence="10 11" key="1">
    <citation type="submission" date="2018-08" db="EMBL/GenBank/DDBJ databases">
        <title>Meiothermus granaticius genome AF-68 sequencing project.</title>
        <authorList>
            <person name="Da Costa M.S."/>
            <person name="Albuquerque L."/>
            <person name="Raposo P."/>
            <person name="Froufe H.J.C."/>
            <person name="Barroso C.S."/>
            <person name="Egas C."/>
        </authorList>
    </citation>
    <scope>NUCLEOTIDE SEQUENCE [LARGE SCALE GENOMIC DNA]</scope>
    <source>
        <strain evidence="10 11">AF-68</strain>
    </source>
</reference>
<evidence type="ECO:0000256" key="1">
    <source>
        <dbReference type="ARBA" id="ARBA00001938"/>
    </source>
</evidence>
<proteinExistence type="inferred from homology"/>
<evidence type="ECO:0000313" key="10">
    <source>
        <dbReference type="EMBL" id="RIH93268.1"/>
    </source>
</evidence>
<keyword evidence="10" id="KW-0670">Pyruvate</keyword>
<keyword evidence="11" id="KW-1185">Reference proteome</keyword>
<dbReference type="Gene3D" id="3.30.559.10">
    <property type="entry name" value="Chloramphenicol acetyltransferase-like domain"/>
    <property type="match status" value="1"/>
</dbReference>
<name>A0A399FAL3_9DEIN</name>